<proteinExistence type="predicted"/>
<accession>A0A2V2BPG5</accession>
<protein>
    <submittedName>
        <fullName evidence="1">Uncharacterized protein</fullName>
    </submittedName>
</protein>
<name>A0A2V2BPG5_9GAMM</name>
<gene>
    <name evidence="1" type="ORF">C7431_102491</name>
</gene>
<sequence length="45" mass="5166">MVVRFARSVINEWTGGYASFFAVKLIHNSKSLAIYATFIRPISFR</sequence>
<evidence type="ECO:0000313" key="1">
    <source>
        <dbReference type="EMBL" id="PWK99673.1"/>
    </source>
</evidence>
<comment type="caution">
    <text evidence="1">The sequence shown here is derived from an EMBL/GenBank/DDBJ whole genome shotgun (WGS) entry which is preliminary data.</text>
</comment>
<organism evidence="1 2">
    <name type="scientific">Pantoea allii</name>
    <dbReference type="NCBI Taxonomy" id="574096"/>
    <lineage>
        <taxon>Bacteria</taxon>
        <taxon>Pseudomonadati</taxon>
        <taxon>Pseudomonadota</taxon>
        <taxon>Gammaproteobacteria</taxon>
        <taxon>Enterobacterales</taxon>
        <taxon>Erwiniaceae</taxon>
        <taxon>Pantoea</taxon>
    </lineage>
</organism>
<reference evidence="1 2" key="1">
    <citation type="submission" date="2018-05" db="EMBL/GenBank/DDBJ databases">
        <title>Genomic Encyclopedia of Type Strains, Phase IV (KMG-V): Genome sequencing to study the core and pangenomes of soil and plant-associated prokaryotes.</title>
        <authorList>
            <person name="Whitman W."/>
        </authorList>
    </citation>
    <scope>NUCLEOTIDE SEQUENCE [LARGE SCALE GENOMIC DNA]</scope>
    <source>
        <strain evidence="1 2">PNA 200-10</strain>
    </source>
</reference>
<dbReference type="AlphaFoldDB" id="A0A2V2BPG5"/>
<dbReference type="Proteomes" id="UP000245981">
    <property type="component" value="Unassembled WGS sequence"/>
</dbReference>
<evidence type="ECO:0000313" key="2">
    <source>
        <dbReference type="Proteomes" id="UP000245981"/>
    </source>
</evidence>
<dbReference type="EMBL" id="QGHF01000002">
    <property type="protein sequence ID" value="PWK99673.1"/>
    <property type="molecule type" value="Genomic_DNA"/>
</dbReference>